<gene>
    <name evidence="1" type="ORF">EUX98_g2788</name>
</gene>
<dbReference type="OrthoDB" id="10261408at2759"/>
<sequence length="535" mass="60934">MDPTLTKQEFARQFDVNIHRQQADQGMNGLLPVAPSTEYTRRVWWQNLLDTYAENNEQALGSIMGDLQFLLSNSSYWLFFFNKDAFFQTLRDPQERLTIQPALVMAAIALATLMKSSQIELGRDGRDRALFWRNNAQAALEIACGVPQELDYTLAEAALILALFESSAHPEHSTERANSALQLMDRIIVTLSLQLGDIADPDATNFAERSVPSVIIDHYTTPKRCCCFNVPLGAHEFSFAYNAPWDPDWTPEERRKEECRRICWSALTLIANHTALCAAFHLEPLELELAEPAKYALLFPGEAYERSAPHQIPGQSPKESIWALYCRSMLLWNSCMRQRDTTWTSNERAKFAIEAWAETQAVQDALDMHQCNSDTALMYVCREYLYNTRMTITYEFRSRLADQDGAGAPQLFNRRQAKEWLYYQGQVAKRVKNSVMHLGETPGHLLSRRPFQVSWFSSQVAICLALWTYDRGLMDALDLAKTFLIPLDALCILWPCEGQRARRDELRQQLEAACAAAGIQPPLHAEVSLPPILRV</sequence>
<protein>
    <recommendedName>
        <fullName evidence="3">Transcription factor domain-containing protein</fullName>
    </recommendedName>
</protein>
<evidence type="ECO:0000313" key="2">
    <source>
        <dbReference type="Proteomes" id="UP000308730"/>
    </source>
</evidence>
<organism evidence="1 2">
    <name type="scientific">Antrodiella citrinella</name>
    <dbReference type="NCBI Taxonomy" id="2447956"/>
    <lineage>
        <taxon>Eukaryota</taxon>
        <taxon>Fungi</taxon>
        <taxon>Dikarya</taxon>
        <taxon>Basidiomycota</taxon>
        <taxon>Agaricomycotina</taxon>
        <taxon>Agaricomycetes</taxon>
        <taxon>Polyporales</taxon>
        <taxon>Steccherinaceae</taxon>
        <taxon>Antrodiella</taxon>
    </lineage>
</organism>
<dbReference type="EMBL" id="SGPM01000048">
    <property type="protein sequence ID" value="THH31408.1"/>
    <property type="molecule type" value="Genomic_DNA"/>
</dbReference>
<proteinExistence type="predicted"/>
<name>A0A4S4N0Y7_9APHY</name>
<evidence type="ECO:0000313" key="1">
    <source>
        <dbReference type="EMBL" id="THH31408.1"/>
    </source>
</evidence>
<dbReference type="AlphaFoldDB" id="A0A4S4N0Y7"/>
<reference evidence="1 2" key="1">
    <citation type="submission" date="2019-02" db="EMBL/GenBank/DDBJ databases">
        <title>Genome sequencing of the rare red list fungi Antrodiella citrinella (Flaviporus citrinellus).</title>
        <authorList>
            <person name="Buettner E."/>
            <person name="Kellner H."/>
        </authorList>
    </citation>
    <scope>NUCLEOTIDE SEQUENCE [LARGE SCALE GENOMIC DNA]</scope>
    <source>
        <strain evidence="1 2">DSM 108506</strain>
    </source>
</reference>
<dbReference type="Proteomes" id="UP000308730">
    <property type="component" value="Unassembled WGS sequence"/>
</dbReference>
<accession>A0A4S4N0Y7</accession>
<evidence type="ECO:0008006" key="3">
    <source>
        <dbReference type="Google" id="ProtNLM"/>
    </source>
</evidence>
<comment type="caution">
    <text evidence="1">The sequence shown here is derived from an EMBL/GenBank/DDBJ whole genome shotgun (WGS) entry which is preliminary data.</text>
</comment>
<keyword evidence="2" id="KW-1185">Reference proteome</keyword>